<comment type="caution">
    <text evidence="1">The sequence shown here is derived from an EMBL/GenBank/DDBJ whole genome shotgun (WGS) entry which is preliminary data.</text>
</comment>
<organism evidence="1 2">
    <name type="scientific">Candidatus Uhrbacteria bacterium RIFCSPHIGHO2_02_FULL_57_19</name>
    <dbReference type="NCBI Taxonomy" id="1802391"/>
    <lineage>
        <taxon>Bacteria</taxon>
        <taxon>Candidatus Uhriibacteriota</taxon>
    </lineage>
</organism>
<reference evidence="1 2" key="1">
    <citation type="journal article" date="2016" name="Nat. Commun.">
        <title>Thousands of microbial genomes shed light on interconnected biogeochemical processes in an aquifer system.</title>
        <authorList>
            <person name="Anantharaman K."/>
            <person name="Brown C.T."/>
            <person name="Hug L.A."/>
            <person name="Sharon I."/>
            <person name="Castelle C.J."/>
            <person name="Probst A.J."/>
            <person name="Thomas B.C."/>
            <person name="Singh A."/>
            <person name="Wilkins M.J."/>
            <person name="Karaoz U."/>
            <person name="Brodie E.L."/>
            <person name="Williams K.H."/>
            <person name="Hubbard S.S."/>
            <person name="Banfield J.F."/>
        </authorList>
    </citation>
    <scope>NUCLEOTIDE SEQUENCE [LARGE SCALE GENOMIC DNA]</scope>
</reference>
<dbReference type="AlphaFoldDB" id="A0A1F7U514"/>
<proteinExistence type="predicted"/>
<accession>A0A1F7U514</accession>
<evidence type="ECO:0000313" key="2">
    <source>
        <dbReference type="Proteomes" id="UP000176303"/>
    </source>
</evidence>
<gene>
    <name evidence="1" type="ORF">A3D72_04330</name>
</gene>
<dbReference type="EMBL" id="MGDZ01000035">
    <property type="protein sequence ID" value="OGL73355.1"/>
    <property type="molecule type" value="Genomic_DNA"/>
</dbReference>
<evidence type="ECO:0000313" key="1">
    <source>
        <dbReference type="EMBL" id="OGL73355.1"/>
    </source>
</evidence>
<dbReference type="Proteomes" id="UP000176303">
    <property type="component" value="Unassembled WGS sequence"/>
</dbReference>
<name>A0A1F7U514_9BACT</name>
<sequence>MDLPAASRTAQPFIEKRVDEIIGRFTSSQEAKRFATMIPPLYQPWVQGALTALGGFFTIHRKLLPGGFGGDLLWIGLNRAIDQAAEKFGENLFSGGGDESSLERKREMAEVKLALTKGKDRKLHLERCPQLFAEREAGQGKKGPIPAVKHDWYSVAEAKSFKLIAPDGTVAADYACDSCKEAIAGLAAPVAPTPKVTETSVPKTAAPTTFGGALAAWIAPKPKSPKAAELLAANEDLAEKLDLLIGMLPVERRRGVHGVIADHLNSKAELIALTSTDDPDVFWDRLAYIRDEGGWTKKLGLDRAEEGVKALGSDIDNTFKEWGDILKSKPKGGTP</sequence>
<dbReference type="STRING" id="1802391.A3D72_04330"/>
<protein>
    <submittedName>
        <fullName evidence="1">Uncharacterized protein</fullName>
    </submittedName>
</protein>